<sequence length="117" mass="12627">MSGSPSGELDVRLLAAMDVLRDRAVPIPVLAATVGLSPQRLRALARDQVGMPLARWRVWAQLRRAADALQAGEPPAQAAVTAGFADQAHLTRRMRDMMGLTPAAVLPVLRDQPRRAT</sequence>
<keyword evidence="3" id="KW-0804">Transcription</keyword>
<dbReference type="InterPro" id="IPR050204">
    <property type="entry name" value="AraC_XylS_family_regulators"/>
</dbReference>
<evidence type="ECO:0000256" key="1">
    <source>
        <dbReference type="ARBA" id="ARBA00023015"/>
    </source>
</evidence>
<dbReference type="GO" id="GO:0043565">
    <property type="term" value="F:sequence-specific DNA binding"/>
    <property type="evidence" value="ECO:0007669"/>
    <property type="project" value="InterPro"/>
</dbReference>
<feature type="domain" description="HTH araC/xylS-type" evidence="4">
    <location>
        <begin position="11"/>
        <end position="108"/>
    </location>
</feature>
<name>A0A919P9Y5_9CELL</name>
<dbReference type="InterPro" id="IPR018060">
    <property type="entry name" value="HTH_AraC"/>
</dbReference>
<organism evidence="5 6">
    <name type="scientific">Cellulomonas chitinilytica</name>
    <dbReference type="NCBI Taxonomy" id="398759"/>
    <lineage>
        <taxon>Bacteria</taxon>
        <taxon>Bacillati</taxon>
        <taxon>Actinomycetota</taxon>
        <taxon>Actinomycetes</taxon>
        <taxon>Micrococcales</taxon>
        <taxon>Cellulomonadaceae</taxon>
        <taxon>Cellulomonas</taxon>
    </lineage>
</organism>
<evidence type="ECO:0000313" key="6">
    <source>
        <dbReference type="Proteomes" id="UP000632740"/>
    </source>
</evidence>
<comment type="caution">
    <text evidence="5">The sequence shown here is derived from an EMBL/GenBank/DDBJ whole genome shotgun (WGS) entry which is preliminary data.</text>
</comment>
<dbReference type="AlphaFoldDB" id="A0A919P9Y5"/>
<accession>A0A919P9Y5</accession>
<gene>
    <name evidence="5" type="ORF">Cch01nite_43030</name>
</gene>
<dbReference type="PANTHER" id="PTHR46796">
    <property type="entry name" value="HTH-TYPE TRANSCRIPTIONAL ACTIVATOR RHAS-RELATED"/>
    <property type="match status" value="1"/>
</dbReference>
<dbReference type="GO" id="GO:0003700">
    <property type="term" value="F:DNA-binding transcription factor activity"/>
    <property type="evidence" value="ECO:0007669"/>
    <property type="project" value="InterPro"/>
</dbReference>
<dbReference type="PROSITE" id="PS00041">
    <property type="entry name" value="HTH_ARAC_FAMILY_1"/>
    <property type="match status" value="1"/>
</dbReference>
<dbReference type="Pfam" id="PF12833">
    <property type="entry name" value="HTH_18"/>
    <property type="match status" value="1"/>
</dbReference>
<dbReference type="Gene3D" id="1.10.10.60">
    <property type="entry name" value="Homeodomain-like"/>
    <property type="match status" value="1"/>
</dbReference>
<evidence type="ECO:0000259" key="4">
    <source>
        <dbReference type="PROSITE" id="PS01124"/>
    </source>
</evidence>
<dbReference type="InterPro" id="IPR018062">
    <property type="entry name" value="HTH_AraC-typ_CS"/>
</dbReference>
<evidence type="ECO:0000256" key="2">
    <source>
        <dbReference type="ARBA" id="ARBA00023125"/>
    </source>
</evidence>
<dbReference type="SMART" id="SM00342">
    <property type="entry name" value="HTH_ARAC"/>
    <property type="match status" value="1"/>
</dbReference>
<protein>
    <recommendedName>
        <fullName evidence="4">HTH araC/xylS-type domain-containing protein</fullName>
    </recommendedName>
</protein>
<keyword evidence="6" id="KW-1185">Reference proteome</keyword>
<reference evidence="5" key="1">
    <citation type="submission" date="2021-01" db="EMBL/GenBank/DDBJ databases">
        <title>Whole genome shotgun sequence of Cellulomonas chitinilytica NBRC 110799.</title>
        <authorList>
            <person name="Komaki H."/>
            <person name="Tamura T."/>
        </authorList>
    </citation>
    <scope>NUCLEOTIDE SEQUENCE</scope>
    <source>
        <strain evidence="5">NBRC 110799</strain>
    </source>
</reference>
<dbReference type="RefSeq" id="WP_203758584.1">
    <property type="nucleotide sequence ID" value="NZ_BONK01000021.1"/>
</dbReference>
<evidence type="ECO:0000256" key="3">
    <source>
        <dbReference type="ARBA" id="ARBA00023163"/>
    </source>
</evidence>
<dbReference type="EMBL" id="BONK01000021">
    <property type="protein sequence ID" value="GIG23579.1"/>
    <property type="molecule type" value="Genomic_DNA"/>
</dbReference>
<evidence type="ECO:0000313" key="5">
    <source>
        <dbReference type="EMBL" id="GIG23579.1"/>
    </source>
</evidence>
<dbReference type="PROSITE" id="PS01124">
    <property type="entry name" value="HTH_ARAC_FAMILY_2"/>
    <property type="match status" value="1"/>
</dbReference>
<keyword evidence="2" id="KW-0238">DNA-binding</keyword>
<proteinExistence type="predicted"/>
<dbReference type="Proteomes" id="UP000632740">
    <property type="component" value="Unassembled WGS sequence"/>
</dbReference>
<keyword evidence="1" id="KW-0805">Transcription regulation</keyword>